<gene>
    <name evidence="2" type="ORF">FNK824_LOCUS21229</name>
</gene>
<protein>
    <submittedName>
        <fullName evidence="2">Uncharacterized protein</fullName>
    </submittedName>
</protein>
<comment type="caution">
    <text evidence="2">The sequence shown here is derived from an EMBL/GenBank/DDBJ whole genome shotgun (WGS) entry which is preliminary data.</text>
</comment>
<accession>A0A819IHF9</accession>
<organism evidence="2 3">
    <name type="scientific">Rotaria sordida</name>
    <dbReference type="NCBI Taxonomy" id="392033"/>
    <lineage>
        <taxon>Eukaryota</taxon>
        <taxon>Metazoa</taxon>
        <taxon>Spiralia</taxon>
        <taxon>Gnathifera</taxon>
        <taxon>Rotifera</taxon>
        <taxon>Eurotatoria</taxon>
        <taxon>Bdelloidea</taxon>
        <taxon>Philodinida</taxon>
        <taxon>Philodinidae</taxon>
        <taxon>Rotaria</taxon>
    </lineage>
</organism>
<name>A0A819IHF9_9BILA</name>
<evidence type="ECO:0000313" key="2">
    <source>
        <dbReference type="EMBL" id="CAF3913637.1"/>
    </source>
</evidence>
<feature type="compositionally biased region" description="Basic and acidic residues" evidence="1">
    <location>
        <begin position="8"/>
        <end position="20"/>
    </location>
</feature>
<dbReference type="Proteomes" id="UP000663874">
    <property type="component" value="Unassembled WGS sequence"/>
</dbReference>
<reference evidence="2" key="1">
    <citation type="submission" date="2021-02" db="EMBL/GenBank/DDBJ databases">
        <authorList>
            <person name="Nowell W R."/>
        </authorList>
    </citation>
    <scope>NUCLEOTIDE SEQUENCE</scope>
</reference>
<sequence length="70" mass="8304">MLITIKKKGNDDNNNGDKRNRSSSLHRIPYDYDKQLILILKNKHFQKLYALKIDDEIFSERSLNNIEPDD</sequence>
<evidence type="ECO:0000256" key="1">
    <source>
        <dbReference type="SAM" id="MobiDB-lite"/>
    </source>
</evidence>
<evidence type="ECO:0000313" key="3">
    <source>
        <dbReference type="Proteomes" id="UP000663874"/>
    </source>
</evidence>
<proteinExistence type="predicted"/>
<dbReference type="EMBL" id="CAJOBE010004049">
    <property type="protein sequence ID" value="CAF3913637.1"/>
    <property type="molecule type" value="Genomic_DNA"/>
</dbReference>
<feature type="region of interest" description="Disordered" evidence="1">
    <location>
        <begin position="1"/>
        <end position="25"/>
    </location>
</feature>
<dbReference type="AlphaFoldDB" id="A0A819IHF9"/>